<dbReference type="RefSeq" id="XP_033574495.1">
    <property type="nucleotide sequence ID" value="XM_033722205.1"/>
</dbReference>
<reference evidence="3" key="3">
    <citation type="submission" date="2025-04" db="UniProtKB">
        <authorList>
            <consortium name="RefSeq"/>
        </authorList>
    </citation>
    <scope>IDENTIFICATION</scope>
    <source>
        <strain evidence="3">CBS 304.34</strain>
    </source>
</reference>
<evidence type="ECO:0000313" key="3">
    <source>
        <dbReference type="RefSeq" id="XP_033574495.1"/>
    </source>
</evidence>
<organism evidence="1">
    <name type="scientific">Mytilinidion resinicola</name>
    <dbReference type="NCBI Taxonomy" id="574789"/>
    <lineage>
        <taxon>Eukaryota</taxon>
        <taxon>Fungi</taxon>
        <taxon>Dikarya</taxon>
        <taxon>Ascomycota</taxon>
        <taxon>Pezizomycotina</taxon>
        <taxon>Dothideomycetes</taxon>
        <taxon>Pleosporomycetidae</taxon>
        <taxon>Mytilinidiales</taxon>
        <taxon>Mytilinidiaceae</taxon>
        <taxon>Mytilinidion</taxon>
    </lineage>
</organism>
<evidence type="ECO:0000313" key="2">
    <source>
        <dbReference type="Proteomes" id="UP000504636"/>
    </source>
</evidence>
<name>A0A6A6YFF7_9PEZI</name>
<reference evidence="1 3" key="1">
    <citation type="journal article" date="2020" name="Stud. Mycol.">
        <title>101 Dothideomycetes genomes: a test case for predicting lifestyles and emergence of pathogens.</title>
        <authorList>
            <person name="Haridas S."/>
            <person name="Albert R."/>
            <person name="Binder M."/>
            <person name="Bloem J."/>
            <person name="Labutti K."/>
            <person name="Salamov A."/>
            <person name="Andreopoulos B."/>
            <person name="Baker S."/>
            <person name="Barry K."/>
            <person name="Bills G."/>
            <person name="Bluhm B."/>
            <person name="Cannon C."/>
            <person name="Castanera R."/>
            <person name="Culley D."/>
            <person name="Daum C."/>
            <person name="Ezra D."/>
            <person name="Gonzalez J."/>
            <person name="Henrissat B."/>
            <person name="Kuo A."/>
            <person name="Liang C."/>
            <person name="Lipzen A."/>
            <person name="Lutzoni F."/>
            <person name="Magnuson J."/>
            <person name="Mondo S."/>
            <person name="Nolan M."/>
            <person name="Ohm R."/>
            <person name="Pangilinan J."/>
            <person name="Park H.-J."/>
            <person name="Ramirez L."/>
            <person name="Alfaro M."/>
            <person name="Sun H."/>
            <person name="Tritt A."/>
            <person name="Yoshinaga Y."/>
            <person name="Zwiers L.-H."/>
            <person name="Turgeon B."/>
            <person name="Goodwin S."/>
            <person name="Spatafora J."/>
            <person name="Crous P."/>
            <person name="Grigoriev I."/>
        </authorList>
    </citation>
    <scope>NUCLEOTIDE SEQUENCE</scope>
    <source>
        <strain evidence="1 3">CBS 304.34</strain>
    </source>
</reference>
<dbReference type="EMBL" id="MU003705">
    <property type="protein sequence ID" value="KAF2807531.1"/>
    <property type="molecule type" value="Genomic_DNA"/>
</dbReference>
<dbReference type="AlphaFoldDB" id="A0A6A6YFF7"/>
<evidence type="ECO:0000313" key="1">
    <source>
        <dbReference type="EMBL" id="KAF2807531.1"/>
    </source>
</evidence>
<dbReference type="Proteomes" id="UP000504636">
    <property type="component" value="Unplaced"/>
</dbReference>
<gene>
    <name evidence="1 3" type="ORF">BDZ99DRAFT_478991</name>
</gene>
<dbReference type="GeneID" id="54463098"/>
<reference evidence="3" key="2">
    <citation type="submission" date="2020-04" db="EMBL/GenBank/DDBJ databases">
        <authorList>
            <consortium name="NCBI Genome Project"/>
        </authorList>
    </citation>
    <scope>NUCLEOTIDE SEQUENCE</scope>
    <source>
        <strain evidence="3">CBS 304.34</strain>
    </source>
</reference>
<keyword evidence="2" id="KW-1185">Reference proteome</keyword>
<sequence>MPPNVIPYHQHITTRRNRVLANPQTTAAERQAIARYTARWDRSARPQNPTGIEEIRARLWRQINGVPKCYKCFRGREAMPGMPRGPGTVLDLTMLPIGLDPIDLVPCSCAWEEAIVKEYLVAKDIWPADPLPGPSNYMLLDGLIGISRAPNALIDRNVRITEVQRDIQAHGPDAGIETDEI</sequence>
<protein>
    <submittedName>
        <fullName evidence="1 3">Uncharacterized protein</fullName>
    </submittedName>
</protein>
<proteinExistence type="predicted"/>
<accession>A0A6A6YFF7</accession>